<keyword evidence="3" id="KW-1185">Reference proteome</keyword>
<comment type="caution">
    <text evidence="2">The sequence shown here is derived from an EMBL/GenBank/DDBJ whole genome shotgun (WGS) entry which is preliminary data.</text>
</comment>
<reference evidence="3" key="1">
    <citation type="journal article" date="2019" name="Int. J. Syst. Evol. Microbiol.">
        <title>The Global Catalogue of Microorganisms (GCM) 10K type strain sequencing project: providing services to taxonomists for standard genome sequencing and annotation.</title>
        <authorList>
            <consortium name="The Broad Institute Genomics Platform"/>
            <consortium name="The Broad Institute Genome Sequencing Center for Infectious Disease"/>
            <person name="Wu L."/>
            <person name="Ma J."/>
        </authorList>
    </citation>
    <scope>NUCLEOTIDE SEQUENCE [LARGE SCALE GENOMIC DNA]</scope>
    <source>
        <strain evidence="3">XZYJ18</strain>
    </source>
</reference>
<accession>A0ABV9E0F5</accession>
<proteinExistence type="predicted"/>
<dbReference type="EMBL" id="JBHSFQ010000026">
    <property type="protein sequence ID" value="MFC4564640.1"/>
    <property type="molecule type" value="Genomic_DNA"/>
</dbReference>
<organism evidence="2 3">
    <name type="scientific">Nocardiopsis mangrovi</name>
    <dbReference type="NCBI Taxonomy" id="1179818"/>
    <lineage>
        <taxon>Bacteria</taxon>
        <taxon>Bacillati</taxon>
        <taxon>Actinomycetota</taxon>
        <taxon>Actinomycetes</taxon>
        <taxon>Streptosporangiales</taxon>
        <taxon>Nocardiopsidaceae</taxon>
        <taxon>Nocardiopsis</taxon>
    </lineage>
</organism>
<feature type="region of interest" description="Disordered" evidence="1">
    <location>
        <begin position="1"/>
        <end position="20"/>
    </location>
</feature>
<evidence type="ECO:0000256" key="1">
    <source>
        <dbReference type="SAM" id="MobiDB-lite"/>
    </source>
</evidence>
<protein>
    <submittedName>
        <fullName evidence="2">Uncharacterized protein</fullName>
    </submittedName>
</protein>
<dbReference type="Proteomes" id="UP001595923">
    <property type="component" value="Unassembled WGS sequence"/>
</dbReference>
<sequence length="122" mass="13091">MTVETPPSGTPSLAGSGRRLDSSGLDAAWLSALTDLTAELRSCGLEARMDGAIGAVDAIAYGPARRIQRAVLRPHRGRLWWWLRWSNDPTTTAPHAAPLTPAGDTADAARRIVRVLGPRRGR</sequence>
<evidence type="ECO:0000313" key="3">
    <source>
        <dbReference type="Proteomes" id="UP001595923"/>
    </source>
</evidence>
<name>A0ABV9E0F5_9ACTN</name>
<gene>
    <name evidence="2" type="ORF">ACFO4E_22510</name>
</gene>
<evidence type="ECO:0000313" key="2">
    <source>
        <dbReference type="EMBL" id="MFC4564640.1"/>
    </source>
</evidence>
<feature type="compositionally biased region" description="Polar residues" evidence="1">
    <location>
        <begin position="1"/>
        <end position="13"/>
    </location>
</feature>
<dbReference type="RefSeq" id="WP_378577933.1">
    <property type="nucleotide sequence ID" value="NZ_JBHSFQ010000026.1"/>
</dbReference>